<comment type="similarity">
    <text evidence="1">Belongs to the short-chain dehydrogenases/reductases (SDR) family.</text>
</comment>
<dbReference type="PANTHER" id="PTHR43639">
    <property type="entry name" value="OXIDOREDUCTASE, SHORT-CHAIN DEHYDROGENASE/REDUCTASE FAMILY (AFU_ORTHOLOGUE AFUA_5G02870)"/>
    <property type="match status" value="1"/>
</dbReference>
<evidence type="ECO:0000313" key="4">
    <source>
        <dbReference type="Proteomes" id="UP000277424"/>
    </source>
</evidence>
<comment type="caution">
    <text evidence="3">The sequence shown here is derived from an EMBL/GenBank/DDBJ whole genome shotgun (WGS) entry which is preliminary data.</text>
</comment>
<name>A0A420WC55_9PROT</name>
<dbReference type="SUPFAM" id="SSF51735">
    <property type="entry name" value="NAD(P)-binding Rossmann-fold domains"/>
    <property type="match status" value="1"/>
</dbReference>
<sequence>MTGILIVTGGSRGIGAATARLAAQRGWDVVVNYKGNASAAKAVVGEVESEGRRAVAIQGDMALESDVIRLFLEAEKALGKVTGVVNNAGITGTGSLLADTDLAIIKSVIDLNVTGALVVAREAVRHMAKSRGGRGGGIVNLSSVAARIGGGGELIPYAASKGAIETLTLGLAKEVAAEGIRVNAVSPGLIETDIHDTTGDPNRLARLVKGVPMGRTGTAAEVAEAILWLLSPASSYVTGTSIQIGGGRL</sequence>
<dbReference type="InterPro" id="IPR002347">
    <property type="entry name" value="SDR_fam"/>
</dbReference>
<dbReference type="PROSITE" id="PS00061">
    <property type="entry name" value="ADH_SHORT"/>
    <property type="match status" value="1"/>
</dbReference>
<dbReference type="RefSeq" id="WP_121221201.1">
    <property type="nucleotide sequence ID" value="NZ_RBIG01000003.1"/>
</dbReference>
<keyword evidence="2" id="KW-0560">Oxidoreductase</keyword>
<evidence type="ECO:0000256" key="2">
    <source>
        <dbReference type="ARBA" id="ARBA00023002"/>
    </source>
</evidence>
<organism evidence="3 4">
    <name type="scientific">Oceanibaculum indicum</name>
    <dbReference type="NCBI Taxonomy" id="526216"/>
    <lineage>
        <taxon>Bacteria</taxon>
        <taxon>Pseudomonadati</taxon>
        <taxon>Pseudomonadota</taxon>
        <taxon>Alphaproteobacteria</taxon>
        <taxon>Rhodospirillales</taxon>
        <taxon>Oceanibaculaceae</taxon>
        <taxon>Oceanibaculum</taxon>
    </lineage>
</organism>
<dbReference type="PRINTS" id="PR00081">
    <property type="entry name" value="GDHRDH"/>
</dbReference>
<reference evidence="3 4" key="1">
    <citation type="submission" date="2018-10" db="EMBL/GenBank/DDBJ databases">
        <title>Comparative analysis of microorganisms from saline springs in Andes Mountain Range, Colombia.</title>
        <authorList>
            <person name="Rubin E."/>
        </authorList>
    </citation>
    <scope>NUCLEOTIDE SEQUENCE [LARGE SCALE GENOMIC DNA]</scope>
    <source>
        <strain evidence="3 4">USBA 36</strain>
    </source>
</reference>
<proteinExistence type="inferred from homology"/>
<protein>
    <submittedName>
        <fullName evidence="3">NAD(P)-dependent dehydrogenase (Short-subunit alcohol dehydrogenase family)</fullName>
    </submittedName>
</protein>
<evidence type="ECO:0000256" key="1">
    <source>
        <dbReference type="ARBA" id="ARBA00006484"/>
    </source>
</evidence>
<dbReference type="InterPro" id="IPR020904">
    <property type="entry name" value="Sc_DH/Rdtase_CS"/>
</dbReference>
<dbReference type="EMBL" id="RBIG01000003">
    <property type="protein sequence ID" value="RKQ68520.1"/>
    <property type="molecule type" value="Genomic_DNA"/>
</dbReference>
<dbReference type="Pfam" id="PF13561">
    <property type="entry name" value="adh_short_C2"/>
    <property type="match status" value="1"/>
</dbReference>
<dbReference type="Gene3D" id="3.40.50.720">
    <property type="entry name" value="NAD(P)-binding Rossmann-like Domain"/>
    <property type="match status" value="1"/>
</dbReference>
<dbReference type="CDD" id="cd05233">
    <property type="entry name" value="SDR_c"/>
    <property type="match status" value="1"/>
</dbReference>
<dbReference type="Proteomes" id="UP000277424">
    <property type="component" value="Unassembled WGS sequence"/>
</dbReference>
<accession>A0A420WC55</accession>
<dbReference type="InterPro" id="IPR036291">
    <property type="entry name" value="NAD(P)-bd_dom_sf"/>
</dbReference>
<dbReference type="PANTHER" id="PTHR43639:SF1">
    <property type="entry name" value="SHORT-CHAIN DEHYDROGENASE_REDUCTASE FAMILY PROTEIN"/>
    <property type="match status" value="1"/>
</dbReference>
<gene>
    <name evidence="3" type="ORF">BCL74_3000</name>
</gene>
<evidence type="ECO:0000313" key="3">
    <source>
        <dbReference type="EMBL" id="RKQ68520.1"/>
    </source>
</evidence>
<dbReference type="AlphaFoldDB" id="A0A420WC55"/>
<dbReference type="FunFam" id="3.40.50.720:FF:000084">
    <property type="entry name" value="Short-chain dehydrogenase reductase"/>
    <property type="match status" value="1"/>
</dbReference>
<dbReference type="OrthoDB" id="20590at2"/>
<dbReference type="PRINTS" id="PR00080">
    <property type="entry name" value="SDRFAMILY"/>
</dbReference>
<dbReference type="GO" id="GO:0016491">
    <property type="term" value="F:oxidoreductase activity"/>
    <property type="evidence" value="ECO:0007669"/>
    <property type="project" value="UniProtKB-KW"/>
</dbReference>